<protein>
    <submittedName>
        <fullName evidence="2">3-oxo-Delta(4,5)-steroid 5-beta-reductase</fullName>
    </submittedName>
</protein>
<dbReference type="OrthoDB" id="1731983at2759"/>
<evidence type="ECO:0000313" key="2">
    <source>
        <dbReference type="EMBL" id="PKA62416.1"/>
    </source>
</evidence>
<dbReference type="SUPFAM" id="SSF51735">
    <property type="entry name" value="NAD(P)-binding Rossmann-fold domains"/>
    <property type="match status" value="1"/>
</dbReference>
<reference evidence="2 3" key="1">
    <citation type="journal article" date="2017" name="Nature">
        <title>The Apostasia genome and the evolution of orchids.</title>
        <authorList>
            <person name="Zhang G.Q."/>
            <person name="Liu K.W."/>
            <person name="Li Z."/>
            <person name="Lohaus R."/>
            <person name="Hsiao Y.Y."/>
            <person name="Niu S.C."/>
            <person name="Wang J.Y."/>
            <person name="Lin Y.C."/>
            <person name="Xu Q."/>
            <person name="Chen L.J."/>
            <person name="Yoshida K."/>
            <person name="Fujiwara S."/>
            <person name="Wang Z.W."/>
            <person name="Zhang Y.Q."/>
            <person name="Mitsuda N."/>
            <person name="Wang M."/>
            <person name="Liu G.H."/>
            <person name="Pecoraro L."/>
            <person name="Huang H.X."/>
            <person name="Xiao X.J."/>
            <person name="Lin M."/>
            <person name="Wu X.Y."/>
            <person name="Wu W.L."/>
            <person name="Chen Y.Y."/>
            <person name="Chang S.B."/>
            <person name="Sakamoto S."/>
            <person name="Ohme-Takagi M."/>
            <person name="Yagi M."/>
            <person name="Zeng S.J."/>
            <person name="Shen C.Y."/>
            <person name="Yeh C.M."/>
            <person name="Luo Y.B."/>
            <person name="Tsai W.C."/>
            <person name="Van de Peer Y."/>
            <person name="Liu Z.J."/>
        </authorList>
    </citation>
    <scope>NUCLEOTIDE SEQUENCE [LARGE SCALE GENOMIC DNA]</scope>
    <source>
        <strain evidence="3">cv. Shenzhen</strain>
        <tissue evidence="2">Stem</tissue>
    </source>
</reference>
<gene>
    <name evidence="2" type="primary">VEP1</name>
    <name evidence="2" type="ORF">AXF42_Ash009302</name>
</gene>
<organism evidence="2 3">
    <name type="scientific">Apostasia shenzhenica</name>
    <dbReference type="NCBI Taxonomy" id="1088818"/>
    <lineage>
        <taxon>Eukaryota</taxon>
        <taxon>Viridiplantae</taxon>
        <taxon>Streptophyta</taxon>
        <taxon>Embryophyta</taxon>
        <taxon>Tracheophyta</taxon>
        <taxon>Spermatophyta</taxon>
        <taxon>Magnoliopsida</taxon>
        <taxon>Liliopsida</taxon>
        <taxon>Asparagales</taxon>
        <taxon>Orchidaceae</taxon>
        <taxon>Apostasioideae</taxon>
        <taxon>Apostasia</taxon>
    </lineage>
</organism>
<dbReference type="CDD" id="cd08948">
    <property type="entry name" value="5beta-POR_like_SDR_a"/>
    <property type="match status" value="1"/>
</dbReference>
<sequence length="391" mass="42437">MAGSSSSCSAIPPPATASVALIAGATGMAGIALAEALKSPTALGSPWTVYAAARRPPTTRYPAVDGSLFFDALDPAATAAAISPISSCVTHLFWVALAARETAEDNIAANSAMLSNVLAALAVGDSGRRSLHVTLQTGTMHYMGPFIDPTRIGRLEVPFHEDYTPRSSVPVFYHAQEEILADAATRCRQLTWTVHRSSIILGASNRSAYNLLLTVCLYALIARREGEPFAYPGTLYTWQHFCDASDAEVLAAQQIWAAAEAGRGALAAGEAFNCTNGDVFTWRSFWRAVAAEFGVEFVECAEDGEGMGWAERMRSKGPVWDEIVEENRLVRTRFEEITCFTAVCGVLSFRFQHVSSMNKSREMGFHVSVDTLKSVKKWIARLREMNIIPKN</sequence>
<evidence type="ECO:0000313" key="3">
    <source>
        <dbReference type="Proteomes" id="UP000236161"/>
    </source>
</evidence>
<dbReference type="InterPro" id="IPR055222">
    <property type="entry name" value="PRISE-like_Rossmann-fold"/>
</dbReference>
<dbReference type="Gene3D" id="3.40.50.720">
    <property type="entry name" value="NAD(P)-binding Rossmann-like Domain"/>
    <property type="match status" value="1"/>
</dbReference>
<evidence type="ECO:0000259" key="1">
    <source>
        <dbReference type="Pfam" id="PF22917"/>
    </source>
</evidence>
<dbReference type="STRING" id="1088818.A0A2I0B3P5"/>
<dbReference type="Proteomes" id="UP000236161">
    <property type="component" value="Unassembled WGS sequence"/>
</dbReference>
<accession>A0A2I0B3P5</accession>
<dbReference type="PANTHER" id="PTHR32487:SF13">
    <property type="entry name" value="LOW QUALITY PROTEIN: IRIDOID SYNTHASE-LIKE"/>
    <property type="match status" value="1"/>
</dbReference>
<dbReference type="GO" id="GO:0016627">
    <property type="term" value="F:oxidoreductase activity, acting on the CH-CH group of donors"/>
    <property type="evidence" value="ECO:0007669"/>
    <property type="project" value="UniProtKB-ARBA"/>
</dbReference>
<dbReference type="Pfam" id="PF22917">
    <property type="entry name" value="PRISE"/>
    <property type="match status" value="1"/>
</dbReference>
<feature type="domain" description="PRISE-like Rossmann-fold" evidence="1">
    <location>
        <begin position="81"/>
        <end position="389"/>
    </location>
</feature>
<dbReference type="InterPro" id="IPR036291">
    <property type="entry name" value="NAD(P)-bd_dom_sf"/>
</dbReference>
<proteinExistence type="predicted"/>
<dbReference type="AlphaFoldDB" id="A0A2I0B3P5"/>
<dbReference type="EMBL" id="KZ451917">
    <property type="protein sequence ID" value="PKA62416.1"/>
    <property type="molecule type" value="Genomic_DNA"/>
</dbReference>
<name>A0A2I0B3P5_9ASPA</name>
<dbReference type="PANTHER" id="PTHR32487">
    <property type="entry name" value="3-OXO-DELTA(4,5)-STEROID 5-BETA-REDUCTASE"/>
    <property type="match status" value="1"/>
</dbReference>
<keyword evidence="3" id="KW-1185">Reference proteome</keyword>